<dbReference type="InterPro" id="IPR027417">
    <property type="entry name" value="P-loop_NTPase"/>
</dbReference>
<name>A0ABT3X4W6_9BACL</name>
<keyword evidence="1" id="KW-0548">Nucleotidyltransferase</keyword>
<proteinExistence type="predicted"/>
<dbReference type="PANTHER" id="PTHR11669:SF8">
    <property type="entry name" value="DNA POLYMERASE III SUBUNIT DELTA"/>
    <property type="match status" value="1"/>
</dbReference>
<comment type="caution">
    <text evidence="1">The sequence shown here is derived from an EMBL/GenBank/DDBJ whole genome shotgun (WGS) entry which is preliminary data.</text>
</comment>
<evidence type="ECO:0000313" key="2">
    <source>
        <dbReference type="Proteomes" id="UP001208017"/>
    </source>
</evidence>
<keyword evidence="1" id="KW-0808">Transferase</keyword>
<organism evidence="1 2">
    <name type="scientific">Tumebacillus lacus</name>
    <dbReference type="NCBI Taxonomy" id="2995335"/>
    <lineage>
        <taxon>Bacteria</taxon>
        <taxon>Bacillati</taxon>
        <taxon>Bacillota</taxon>
        <taxon>Bacilli</taxon>
        <taxon>Bacillales</taxon>
        <taxon>Alicyclobacillaceae</taxon>
        <taxon>Tumebacillus</taxon>
    </lineage>
</organism>
<gene>
    <name evidence="1" type="primary">holB</name>
    <name evidence="1" type="ORF">OS242_18485</name>
</gene>
<dbReference type="NCBIfam" id="TIGR00678">
    <property type="entry name" value="holB"/>
    <property type="match status" value="1"/>
</dbReference>
<dbReference type="Gene3D" id="3.40.50.300">
    <property type="entry name" value="P-loop containing nucleotide triphosphate hydrolases"/>
    <property type="match status" value="1"/>
</dbReference>
<dbReference type="Proteomes" id="UP001208017">
    <property type="component" value="Unassembled WGS sequence"/>
</dbReference>
<keyword evidence="2" id="KW-1185">Reference proteome</keyword>
<dbReference type="GO" id="GO:0003887">
    <property type="term" value="F:DNA-directed DNA polymerase activity"/>
    <property type="evidence" value="ECO:0007669"/>
    <property type="project" value="UniProtKB-EC"/>
</dbReference>
<dbReference type="SUPFAM" id="SSF52540">
    <property type="entry name" value="P-loop containing nucleoside triphosphate hydrolases"/>
    <property type="match status" value="1"/>
</dbReference>
<sequence length="325" mass="36001">MTWPVPGGAADMLSRSLQTGRLAHSYLFLGPEGSGRRETASYFAKSILCISTTAERPCGVCTQCKKFESGNHPDVLTVEPDGNAIKIAQVRELQHAFSRKGLEADRKVYIVRQADKMTVEAANSLLKFLEEPTSPVTAILLAESKTKLLPTVISRCQIIPFSRRSPQEVEMQLNAEGITGSRARFLAYLKQSAPAAIEFANGDKFAEILSLVVQLTEEVTTRRGNPLLTIQEKIIKPSWQSAEIDAFLDCLAWWYRDLMHVSLGLVSTVAAEGQLEKYRSQALLLRSDQLLDAVDTVLMTKKRLQGNANVQLTLEHMILRLQGVS</sequence>
<reference evidence="1 2" key="1">
    <citation type="submission" date="2022-11" db="EMBL/GenBank/DDBJ databases">
        <title>Study of microbial diversity in lake waters.</title>
        <authorList>
            <person name="Zhang J."/>
        </authorList>
    </citation>
    <scope>NUCLEOTIDE SEQUENCE [LARGE SCALE GENOMIC DNA]</scope>
    <source>
        <strain evidence="1 2">DT12</strain>
    </source>
</reference>
<dbReference type="EMBL" id="JAPMLT010000014">
    <property type="protein sequence ID" value="MCX7571929.1"/>
    <property type="molecule type" value="Genomic_DNA"/>
</dbReference>
<protein>
    <submittedName>
        <fullName evidence="1">DNA polymerase III subunit delta</fullName>
        <ecNumber evidence="1">2.7.7.7</ecNumber>
    </submittedName>
</protein>
<dbReference type="EC" id="2.7.7.7" evidence="1"/>
<evidence type="ECO:0000313" key="1">
    <source>
        <dbReference type="EMBL" id="MCX7571929.1"/>
    </source>
</evidence>
<dbReference type="RefSeq" id="WP_267153179.1">
    <property type="nucleotide sequence ID" value="NZ_JAPMLT010000014.1"/>
</dbReference>
<accession>A0ABT3X4W6</accession>
<dbReference type="InterPro" id="IPR004622">
    <property type="entry name" value="DNA_pol_HolB"/>
</dbReference>
<dbReference type="PANTHER" id="PTHR11669">
    <property type="entry name" value="REPLICATION FACTOR C / DNA POLYMERASE III GAMMA-TAU SUBUNIT"/>
    <property type="match status" value="1"/>
</dbReference>
<dbReference type="Pfam" id="PF13177">
    <property type="entry name" value="DNA_pol3_delta2"/>
    <property type="match status" value="1"/>
</dbReference>
<dbReference type="InterPro" id="IPR050238">
    <property type="entry name" value="DNA_Rep/Repair_Clamp_Loader"/>
</dbReference>